<dbReference type="NCBIfam" id="TIGR01409">
    <property type="entry name" value="TAT_signal_seq"/>
    <property type="match status" value="1"/>
</dbReference>
<dbReference type="InterPro" id="IPR052516">
    <property type="entry name" value="N-heterocyclic_Hydroxylase"/>
</dbReference>
<dbReference type="InterPro" id="IPR046867">
    <property type="entry name" value="AldOxase/xan_DH_MoCoBD2"/>
</dbReference>
<dbReference type="PIRSF" id="PIRSF036389">
    <property type="entry name" value="IOR_B"/>
    <property type="match status" value="1"/>
</dbReference>
<dbReference type="InterPro" id="IPR019546">
    <property type="entry name" value="TAT_signal_bac_arc"/>
</dbReference>
<dbReference type="InterPro" id="IPR008274">
    <property type="entry name" value="AldOxase/xan_DH_MoCoBD1"/>
</dbReference>
<dbReference type="Gene3D" id="3.90.1170.50">
    <property type="entry name" value="Aldehyde oxidase/xanthine dehydrogenase, a/b hammerhead"/>
    <property type="match status" value="1"/>
</dbReference>
<protein>
    <submittedName>
        <fullName evidence="2">Molybdopterin cofactor-binding domain-containing protein</fullName>
    </submittedName>
</protein>
<dbReference type="Pfam" id="PF02738">
    <property type="entry name" value="MoCoBD_1"/>
    <property type="match status" value="1"/>
</dbReference>
<feature type="domain" description="Aldehyde oxidase/xanthine dehydrogenase a/b hammerhead" evidence="1">
    <location>
        <begin position="202"/>
        <end position="288"/>
    </location>
</feature>
<gene>
    <name evidence="2" type="ORF">ACFOOI_00810</name>
</gene>
<dbReference type="EMBL" id="JBHRYQ010000001">
    <property type="protein sequence ID" value="MFC3809178.1"/>
    <property type="molecule type" value="Genomic_DNA"/>
</dbReference>
<name>A0ABV7YP97_9BACT</name>
<dbReference type="Pfam" id="PF01315">
    <property type="entry name" value="Ald_Xan_dh_C"/>
    <property type="match status" value="1"/>
</dbReference>
<dbReference type="RefSeq" id="WP_379833882.1">
    <property type="nucleotide sequence ID" value="NZ_JBHRYQ010000001.1"/>
</dbReference>
<dbReference type="SMART" id="SM01008">
    <property type="entry name" value="Ald_Xan_dh_C"/>
    <property type="match status" value="1"/>
</dbReference>
<organism evidence="2 3">
    <name type="scientific">Lacihabitans lacunae</name>
    <dbReference type="NCBI Taxonomy" id="1028214"/>
    <lineage>
        <taxon>Bacteria</taxon>
        <taxon>Pseudomonadati</taxon>
        <taxon>Bacteroidota</taxon>
        <taxon>Cytophagia</taxon>
        <taxon>Cytophagales</taxon>
        <taxon>Leadbetterellaceae</taxon>
        <taxon>Lacihabitans</taxon>
    </lineage>
</organism>
<dbReference type="PANTHER" id="PTHR47495">
    <property type="entry name" value="ALDEHYDE DEHYDROGENASE"/>
    <property type="match status" value="1"/>
</dbReference>
<evidence type="ECO:0000259" key="1">
    <source>
        <dbReference type="SMART" id="SM01008"/>
    </source>
</evidence>
<sequence length="715" mass="77814">MTDSRRDFIKKLGLTGLGLSIGLQGVSAASPLKKLDSNALALEINPFIIIDNTGKITLVNSRPDMGQGSTQAVPSLIAEELEVSLDKVNIIQSDGRSKYGSQQSGGSSSVRGLWMPLRKAGAAAKEMLIRAAAEKWNVSAANCYAKEGMIYLTGSDKSTSYGDVADLASTYEVPKNPKLKDPKDFKILGKYNKRLDVPSRVTGEAVYGIDIELPGMVFAKVVHSPRIHDSIVSINDAAARKVMGVLDVLKIERAMPHTKVDAVAVIGKTQFAALKGAKALEITWKEETIKYVNQNTDEYFAAAYETAKKPGVRAEEKGDFDATFNAATQKLEAVYETPFLAHGAIESVNTTVHVKDDGSVEVWAPIQGPDGALSQVANYLGISEDKVKINVTLLGGSFGRKAYMDFLNEACDISRKIKKPVKVLWTKEDDISQGPYRPAMLSKLQGVIENGKGAAFHHQAVGESILGQVFNGLKPTQADGWLSGELSQENYEYAFGVNKVSYSRVKTSIPVVWWRSVYASNFGWGQECFIDEMALEAKKDPLEFRLSLLKNSPRFTNVLNLLAEKADYKTPLPEGKARGIAVFRSFDSISAACVFVSKTDDGIKIDKVISVIDCGMYVNPDNVKAQTEGNIVMGISAATKGGITFENNQCVQSNYHDYNVLRNNEIPEMEIHIVENYEKPGGVGEPGLPPIAPAIGNAIFNLTGKRERKLPLSLV</sequence>
<comment type="caution">
    <text evidence="2">The sequence shown here is derived from an EMBL/GenBank/DDBJ whole genome shotgun (WGS) entry which is preliminary data.</text>
</comment>
<dbReference type="InterPro" id="IPR006311">
    <property type="entry name" value="TAT_signal"/>
</dbReference>
<evidence type="ECO:0000313" key="3">
    <source>
        <dbReference type="Proteomes" id="UP001595616"/>
    </source>
</evidence>
<evidence type="ECO:0000313" key="2">
    <source>
        <dbReference type="EMBL" id="MFC3809178.1"/>
    </source>
</evidence>
<dbReference type="SUPFAM" id="SSF56003">
    <property type="entry name" value="Molybdenum cofactor-binding domain"/>
    <property type="match status" value="2"/>
</dbReference>
<dbReference type="Gene3D" id="3.30.365.10">
    <property type="entry name" value="Aldehyde oxidase/xanthine dehydrogenase, molybdopterin binding domain"/>
    <property type="match status" value="4"/>
</dbReference>
<dbReference type="Proteomes" id="UP001595616">
    <property type="component" value="Unassembled WGS sequence"/>
</dbReference>
<proteinExistence type="predicted"/>
<dbReference type="InterPro" id="IPR012368">
    <property type="entry name" value="OxRdtase_Mopterin-bd_su_IorB"/>
</dbReference>
<dbReference type="InterPro" id="IPR037165">
    <property type="entry name" value="AldOxase/xan_DH_Mopterin-bd_sf"/>
</dbReference>
<dbReference type="PANTHER" id="PTHR47495:SF2">
    <property type="entry name" value="ALDEHYDE DEHYDROGENASE"/>
    <property type="match status" value="1"/>
</dbReference>
<keyword evidence="3" id="KW-1185">Reference proteome</keyword>
<dbReference type="Pfam" id="PF20256">
    <property type="entry name" value="MoCoBD_2"/>
    <property type="match status" value="2"/>
</dbReference>
<reference evidence="3" key="1">
    <citation type="journal article" date="2019" name="Int. J. Syst. Evol. Microbiol.">
        <title>The Global Catalogue of Microorganisms (GCM) 10K type strain sequencing project: providing services to taxonomists for standard genome sequencing and annotation.</title>
        <authorList>
            <consortium name="The Broad Institute Genomics Platform"/>
            <consortium name="The Broad Institute Genome Sequencing Center for Infectious Disease"/>
            <person name="Wu L."/>
            <person name="Ma J."/>
        </authorList>
    </citation>
    <scope>NUCLEOTIDE SEQUENCE [LARGE SCALE GENOMIC DNA]</scope>
    <source>
        <strain evidence="3">CECT 7956</strain>
    </source>
</reference>
<dbReference type="PROSITE" id="PS51318">
    <property type="entry name" value="TAT"/>
    <property type="match status" value="1"/>
</dbReference>
<accession>A0ABV7YP97</accession>
<dbReference type="InterPro" id="IPR000674">
    <property type="entry name" value="Ald_Oxase/Xan_DH_a/b"/>
</dbReference>